<dbReference type="EnsemblPlants" id="QL04p077664:mrna">
    <property type="protein sequence ID" value="QL04p077664:mrna:CDS:1"/>
    <property type="gene ID" value="QL04p077664"/>
</dbReference>
<evidence type="ECO:0008006" key="4">
    <source>
        <dbReference type="Google" id="ProtNLM"/>
    </source>
</evidence>
<proteinExistence type="predicted"/>
<dbReference type="Gene3D" id="1.20.140.40">
    <property type="entry name" value="Invertase/pectin methylesterase inhibitor family protein"/>
    <property type="match status" value="1"/>
</dbReference>
<feature type="chain" id="PRO_5029535910" description="Pectinesterase inhibitor domain-containing protein" evidence="1">
    <location>
        <begin position="28"/>
        <end position="159"/>
    </location>
</feature>
<dbReference type="InterPro" id="IPR035513">
    <property type="entry name" value="Invertase/methylesterase_inhib"/>
</dbReference>
<evidence type="ECO:0000313" key="3">
    <source>
        <dbReference type="Proteomes" id="UP000594261"/>
    </source>
</evidence>
<dbReference type="SUPFAM" id="SSF101148">
    <property type="entry name" value="Plant invertase/pectin methylesterase inhibitor"/>
    <property type="match status" value="1"/>
</dbReference>
<dbReference type="InParanoid" id="A0A7N2LJ96"/>
<keyword evidence="3" id="KW-1185">Reference proteome</keyword>
<dbReference type="EMBL" id="LRBV02000004">
    <property type="status" value="NOT_ANNOTATED_CDS"/>
    <property type="molecule type" value="Genomic_DNA"/>
</dbReference>
<organism evidence="2 3">
    <name type="scientific">Quercus lobata</name>
    <name type="common">Valley oak</name>
    <dbReference type="NCBI Taxonomy" id="97700"/>
    <lineage>
        <taxon>Eukaryota</taxon>
        <taxon>Viridiplantae</taxon>
        <taxon>Streptophyta</taxon>
        <taxon>Embryophyta</taxon>
        <taxon>Tracheophyta</taxon>
        <taxon>Spermatophyta</taxon>
        <taxon>Magnoliopsida</taxon>
        <taxon>eudicotyledons</taxon>
        <taxon>Gunneridae</taxon>
        <taxon>Pentapetalae</taxon>
        <taxon>rosids</taxon>
        <taxon>fabids</taxon>
        <taxon>Fagales</taxon>
        <taxon>Fagaceae</taxon>
        <taxon>Quercus</taxon>
    </lineage>
</organism>
<name>A0A7N2LJ96_QUELO</name>
<accession>A0A7N2LJ96</accession>
<evidence type="ECO:0000256" key="1">
    <source>
        <dbReference type="SAM" id="SignalP"/>
    </source>
</evidence>
<dbReference type="AlphaFoldDB" id="A0A7N2LJ96"/>
<sequence length="159" mass="17411">MVFKDYSFLSYVFLATAVILLTGHAHGAGLCDNSPSKQVCHSIVYNRTDPLEASVAAVHKLVNQTKVAKVVAQSQTNSTEITNCITLFNGAILNTRDVLAKLDAGNYTEAYSFFNLAEYKYRGCDEYFSLAGKTNPIAKSTNLLINMAIVAKYLTTLIK</sequence>
<dbReference type="Gramene" id="QL04p077664:mrna">
    <property type="protein sequence ID" value="QL04p077664:mrna:CDS:1"/>
    <property type="gene ID" value="QL04p077664"/>
</dbReference>
<reference evidence="2 3" key="1">
    <citation type="journal article" date="2016" name="G3 (Bethesda)">
        <title>First Draft Assembly and Annotation of the Genome of a California Endemic Oak Quercus lobata Nee (Fagaceae).</title>
        <authorList>
            <person name="Sork V.L."/>
            <person name="Fitz-Gibbon S.T."/>
            <person name="Puiu D."/>
            <person name="Crepeau M."/>
            <person name="Gugger P.F."/>
            <person name="Sherman R."/>
            <person name="Stevens K."/>
            <person name="Langley C.H."/>
            <person name="Pellegrini M."/>
            <person name="Salzberg S.L."/>
        </authorList>
    </citation>
    <scope>NUCLEOTIDE SEQUENCE [LARGE SCALE GENOMIC DNA]</scope>
    <source>
        <strain evidence="2 3">cv. SW786</strain>
    </source>
</reference>
<keyword evidence="1" id="KW-0732">Signal</keyword>
<dbReference type="FunCoup" id="A0A7N2LJ96">
    <property type="interactions" value="9"/>
</dbReference>
<feature type="signal peptide" evidence="1">
    <location>
        <begin position="1"/>
        <end position="27"/>
    </location>
</feature>
<dbReference type="Proteomes" id="UP000594261">
    <property type="component" value="Chromosome 4"/>
</dbReference>
<protein>
    <recommendedName>
        <fullName evidence="4">Pectinesterase inhibitor domain-containing protein</fullName>
    </recommendedName>
</protein>
<evidence type="ECO:0000313" key="2">
    <source>
        <dbReference type="EnsemblPlants" id="QL04p077664:mrna:CDS:1"/>
    </source>
</evidence>
<reference evidence="2" key="2">
    <citation type="submission" date="2021-01" db="UniProtKB">
        <authorList>
            <consortium name="EnsemblPlants"/>
        </authorList>
    </citation>
    <scope>IDENTIFICATION</scope>
</reference>